<accession>A0ACB8X919</accession>
<comment type="caution">
    <text evidence="1">The sequence shown here is derived from an EMBL/GenBank/DDBJ whole genome shotgun (WGS) entry which is preliminary data.</text>
</comment>
<evidence type="ECO:0000313" key="2">
    <source>
        <dbReference type="Proteomes" id="UP000831701"/>
    </source>
</evidence>
<dbReference type="EMBL" id="CM041532">
    <property type="protein sequence ID" value="KAI3376254.1"/>
    <property type="molecule type" value="Genomic_DNA"/>
</dbReference>
<organism evidence="1 2">
    <name type="scientific">Scortum barcoo</name>
    <name type="common">barcoo grunter</name>
    <dbReference type="NCBI Taxonomy" id="214431"/>
    <lineage>
        <taxon>Eukaryota</taxon>
        <taxon>Metazoa</taxon>
        <taxon>Chordata</taxon>
        <taxon>Craniata</taxon>
        <taxon>Vertebrata</taxon>
        <taxon>Euteleostomi</taxon>
        <taxon>Actinopterygii</taxon>
        <taxon>Neopterygii</taxon>
        <taxon>Teleostei</taxon>
        <taxon>Neoteleostei</taxon>
        <taxon>Acanthomorphata</taxon>
        <taxon>Eupercaria</taxon>
        <taxon>Centrarchiformes</taxon>
        <taxon>Terapontoidei</taxon>
        <taxon>Terapontidae</taxon>
        <taxon>Scortum</taxon>
    </lineage>
</organism>
<gene>
    <name evidence="1" type="ORF">L3Q82_016767</name>
</gene>
<evidence type="ECO:0000313" key="1">
    <source>
        <dbReference type="EMBL" id="KAI3376254.1"/>
    </source>
</evidence>
<proteinExistence type="predicted"/>
<dbReference type="Proteomes" id="UP000831701">
    <property type="component" value="Chromosome 2"/>
</dbReference>
<sequence>MESLQAEWSDAFRLTISDNKPQPVLTVSPSWLSPGDSVTLSCSVKDPSAGWRFFWYKAVPKLPGRDYSYELLPDSINGTEQDSYIVHGQTHTAGYVCRAGRGDPVYYTDYSESKFVWSGGRQFQFIEVECTGVSLKLDSSAMQSTSLDTVNLFNLHRLIFDQNFLFIDLFTDGDVILVSPVLPVSEGDSVTLGCKFEERKCSF</sequence>
<name>A0ACB8X919_9TELE</name>
<protein>
    <submittedName>
        <fullName evidence="1">Uncharacterized protein</fullName>
    </submittedName>
</protein>
<keyword evidence="2" id="KW-1185">Reference proteome</keyword>
<reference evidence="1" key="1">
    <citation type="submission" date="2022-04" db="EMBL/GenBank/DDBJ databases">
        <title>Jade perch genome.</title>
        <authorList>
            <person name="Chao B."/>
        </authorList>
    </citation>
    <scope>NUCLEOTIDE SEQUENCE</scope>
    <source>
        <strain evidence="1">CB-2022</strain>
    </source>
</reference>